<reference evidence="2 3" key="1">
    <citation type="submission" date="2016-03" db="EMBL/GenBank/DDBJ databases">
        <title>Whole genome sequencing of Grifola frondosa 9006-11.</title>
        <authorList>
            <person name="Min B."/>
            <person name="Park H."/>
            <person name="Kim J.-G."/>
            <person name="Cho H."/>
            <person name="Oh Y.-L."/>
            <person name="Kong W.-S."/>
            <person name="Choi I.-G."/>
        </authorList>
    </citation>
    <scope>NUCLEOTIDE SEQUENCE [LARGE SCALE GENOMIC DNA]</scope>
    <source>
        <strain evidence="2 3">9006-11</strain>
    </source>
</reference>
<comment type="caution">
    <text evidence="2">The sequence shown here is derived from an EMBL/GenBank/DDBJ whole genome shotgun (WGS) entry which is preliminary data.</text>
</comment>
<feature type="compositionally biased region" description="Polar residues" evidence="1">
    <location>
        <begin position="214"/>
        <end position="226"/>
    </location>
</feature>
<organism evidence="2 3">
    <name type="scientific">Grifola frondosa</name>
    <name type="common">Maitake</name>
    <name type="synonym">Polyporus frondosus</name>
    <dbReference type="NCBI Taxonomy" id="5627"/>
    <lineage>
        <taxon>Eukaryota</taxon>
        <taxon>Fungi</taxon>
        <taxon>Dikarya</taxon>
        <taxon>Basidiomycota</taxon>
        <taxon>Agaricomycotina</taxon>
        <taxon>Agaricomycetes</taxon>
        <taxon>Polyporales</taxon>
        <taxon>Grifolaceae</taxon>
        <taxon>Grifola</taxon>
    </lineage>
</organism>
<dbReference type="AlphaFoldDB" id="A0A1C7MSG6"/>
<keyword evidence="3" id="KW-1185">Reference proteome</keyword>
<name>A0A1C7MSG6_GRIFR</name>
<gene>
    <name evidence="2" type="ORF">A0H81_01510</name>
</gene>
<feature type="compositionally biased region" description="Basic residues" evidence="1">
    <location>
        <begin position="251"/>
        <end position="260"/>
    </location>
</feature>
<feature type="region of interest" description="Disordered" evidence="1">
    <location>
        <begin position="128"/>
        <end position="165"/>
    </location>
</feature>
<dbReference type="Proteomes" id="UP000092993">
    <property type="component" value="Unassembled WGS sequence"/>
</dbReference>
<evidence type="ECO:0000313" key="2">
    <source>
        <dbReference type="EMBL" id="OBZ79830.1"/>
    </source>
</evidence>
<feature type="region of interest" description="Disordered" evidence="1">
    <location>
        <begin position="250"/>
        <end position="273"/>
    </location>
</feature>
<feature type="region of interest" description="Disordered" evidence="1">
    <location>
        <begin position="302"/>
        <end position="417"/>
    </location>
</feature>
<dbReference type="EMBL" id="LUGG01000001">
    <property type="protein sequence ID" value="OBZ79830.1"/>
    <property type="molecule type" value="Genomic_DNA"/>
</dbReference>
<feature type="compositionally biased region" description="Low complexity" evidence="1">
    <location>
        <begin position="321"/>
        <end position="362"/>
    </location>
</feature>
<evidence type="ECO:0000313" key="3">
    <source>
        <dbReference type="Proteomes" id="UP000092993"/>
    </source>
</evidence>
<protein>
    <submittedName>
        <fullName evidence="2">Uncharacterized protein</fullName>
    </submittedName>
</protein>
<evidence type="ECO:0000256" key="1">
    <source>
        <dbReference type="SAM" id="MobiDB-lite"/>
    </source>
</evidence>
<feature type="compositionally biased region" description="Polar residues" evidence="1">
    <location>
        <begin position="367"/>
        <end position="384"/>
    </location>
</feature>
<accession>A0A1C7MSG6</accession>
<dbReference type="STRING" id="5627.A0A1C7MSG6"/>
<feature type="region of interest" description="Disordered" evidence="1">
    <location>
        <begin position="213"/>
        <end position="236"/>
    </location>
</feature>
<sequence>MAVAIAVQSPFVPTDHPFECLSESSRSFPPRTIPRSIDRNLNTSLADLHRQPFSSSAYVDTSNYNMMPTSTFDTNASFSPFPSYEVSVSPVSEATSGSFSDPGHYASSARMRTMSFITSFAHPDTPVCASRRPSHAHAHQPSDASECVDETPGEPSSPPLVPKSPIRAQKSVYIIEPTAISHGKGRHFYAASEPGHSTTSNSSDRVPAYRRLLNSRSPPTSTSLFSSDPAVSESSSTDVAMLLATADSLSRRRNKLRKSRPSPAMSTESTGPSAFRWRSLSSLDSGSYRPSLVYETRDRACRSVSESGHGNRPFTMSRPISTPRDTGSTSTSRGTSGTTTPSFCSHSTPATTPDSNPTSPDPLANVPQESQSSQLGGHSNNTARKLQKKRPPLAPSGAFHSPSGAPTGPSTDAKLSEQDCGQLLPLVGPQSPFWTSIVCLSGVLSD</sequence>
<proteinExistence type="predicted"/>